<dbReference type="InterPro" id="IPR006439">
    <property type="entry name" value="HAD-SF_hydro_IA"/>
</dbReference>
<dbReference type="GO" id="GO:0016787">
    <property type="term" value="F:hydrolase activity"/>
    <property type="evidence" value="ECO:0007669"/>
    <property type="project" value="UniProtKB-KW"/>
</dbReference>
<proteinExistence type="inferred from homology"/>
<reference evidence="5 6" key="1">
    <citation type="submission" date="2014-05" db="EMBL/GenBank/DDBJ databases">
        <title>Draft Genome Sequence of Nitratireductor basaltis Strain UMTGB225, A Marine Bacterium Isolated from Green Barrel Tunicate.</title>
        <authorList>
            <person name="Gan H.Y."/>
        </authorList>
    </citation>
    <scope>NUCLEOTIDE SEQUENCE [LARGE SCALE GENOMIC DNA]</scope>
    <source>
        <strain evidence="5 6">UMTGB225</strain>
    </source>
</reference>
<name>A0A084UCQ1_9HYPH</name>
<dbReference type="CDD" id="cd07526">
    <property type="entry name" value="HAD_BPGM_like"/>
    <property type="match status" value="1"/>
</dbReference>
<comment type="cofactor">
    <cofactor evidence="1">
        <name>Mg(2+)</name>
        <dbReference type="ChEBI" id="CHEBI:18420"/>
    </cofactor>
</comment>
<gene>
    <name evidence="5" type="ORF">EL18_01777</name>
</gene>
<dbReference type="InterPro" id="IPR036412">
    <property type="entry name" value="HAD-like_sf"/>
</dbReference>
<evidence type="ECO:0000256" key="3">
    <source>
        <dbReference type="ARBA" id="ARBA00022723"/>
    </source>
</evidence>
<dbReference type="eggNOG" id="COG0637">
    <property type="taxonomic scope" value="Bacteria"/>
</dbReference>
<evidence type="ECO:0000313" key="6">
    <source>
        <dbReference type="Proteomes" id="UP000053675"/>
    </source>
</evidence>
<dbReference type="PANTHER" id="PTHR46193:SF10">
    <property type="entry name" value="6-PHOSPHOGLUCONATE PHOSPHATASE"/>
    <property type="match status" value="1"/>
</dbReference>
<dbReference type="Proteomes" id="UP000053675">
    <property type="component" value="Unassembled WGS sequence"/>
</dbReference>
<dbReference type="PANTHER" id="PTHR46193">
    <property type="entry name" value="6-PHOSPHOGLUCONATE PHOSPHATASE"/>
    <property type="match status" value="1"/>
</dbReference>
<dbReference type="STRING" id="472175.EL18_01777"/>
<dbReference type="InterPro" id="IPR041492">
    <property type="entry name" value="HAD_2"/>
</dbReference>
<dbReference type="OrthoDB" id="9797743at2"/>
<dbReference type="InterPro" id="IPR023214">
    <property type="entry name" value="HAD_sf"/>
</dbReference>
<evidence type="ECO:0000313" key="5">
    <source>
        <dbReference type="EMBL" id="KFB10737.1"/>
    </source>
</evidence>
<accession>A0A084UCQ1</accession>
<keyword evidence="5" id="KW-0378">Hydrolase</keyword>
<sequence>MPKPDLIIFDCDGVLVDSEIVAARVGSELLREAGHEITPEELAQQYAGLTFRDILIKIEKDAQILFKATMIEECEALVDKRLRAEVKAIPGTAEAVQSLGIPHCICSNSSTQRIEAMLTRTRLLPLFEGVIYSSLETPTKLPKPAPDVFLHAAEEKGAEPKTTFVIEDSVHGITGARAAGMRVIGFTGASHTHPLHADMLMEAGAETTISRMADLNKTIEALSSFTADI</sequence>
<dbReference type="Pfam" id="PF13419">
    <property type="entry name" value="HAD_2"/>
    <property type="match status" value="1"/>
</dbReference>
<dbReference type="Gene3D" id="1.10.150.240">
    <property type="entry name" value="Putative phosphatase, domain 2"/>
    <property type="match status" value="1"/>
</dbReference>
<dbReference type="SFLD" id="SFLDG01135">
    <property type="entry name" value="C1.5.6:_HAD__Beta-PGM__Phospha"/>
    <property type="match status" value="1"/>
</dbReference>
<dbReference type="PATRIC" id="fig|472175.3.peg.1786"/>
<evidence type="ECO:0000256" key="2">
    <source>
        <dbReference type="ARBA" id="ARBA00006171"/>
    </source>
</evidence>
<evidence type="ECO:0000256" key="4">
    <source>
        <dbReference type="ARBA" id="ARBA00022842"/>
    </source>
</evidence>
<dbReference type="EMBL" id="JMQM01000001">
    <property type="protein sequence ID" value="KFB10737.1"/>
    <property type="molecule type" value="Genomic_DNA"/>
</dbReference>
<organism evidence="5 6">
    <name type="scientific">Nitratireductor basaltis</name>
    <dbReference type="NCBI Taxonomy" id="472175"/>
    <lineage>
        <taxon>Bacteria</taxon>
        <taxon>Pseudomonadati</taxon>
        <taxon>Pseudomonadota</taxon>
        <taxon>Alphaproteobacteria</taxon>
        <taxon>Hyphomicrobiales</taxon>
        <taxon>Phyllobacteriaceae</taxon>
        <taxon>Nitratireductor</taxon>
    </lineage>
</organism>
<dbReference type="RefSeq" id="WP_036481911.1">
    <property type="nucleotide sequence ID" value="NZ_JMQM01000001.1"/>
</dbReference>
<comment type="similarity">
    <text evidence="2">Belongs to the HAD-like hydrolase superfamily. CbbY/CbbZ/Gph/YieH family.</text>
</comment>
<dbReference type="NCBIfam" id="TIGR01509">
    <property type="entry name" value="HAD-SF-IA-v3"/>
    <property type="match status" value="1"/>
</dbReference>
<evidence type="ECO:0000256" key="1">
    <source>
        <dbReference type="ARBA" id="ARBA00001946"/>
    </source>
</evidence>
<dbReference type="GO" id="GO:0046872">
    <property type="term" value="F:metal ion binding"/>
    <property type="evidence" value="ECO:0007669"/>
    <property type="project" value="UniProtKB-KW"/>
</dbReference>
<keyword evidence="3" id="KW-0479">Metal-binding</keyword>
<dbReference type="InterPro" id="IPR051600">
    <property type="entry name" value="Beta-PGM-like"/>
</dbReference>
<keyword evidence="6" id="KW-1185">Reference proteome</keyword>
<dbReference type="InterPro" id="IPR023198">
    <property type="entry name" value="PGP-like_dom2"/>
</dbReference>
<comment type="caution">
    <text evidence="5">The sequence shown here is derived from an EMBL/GenBank/DDBJ whole genome shotgun (WGS) entry which is preliminary data.</text>
</comment>
<dbReference type="AlphaFoldDB" id="A0A084UCQ1"/>
<dbReference type="SUPFAM" id="SSF56784">
    <property type="entry name" value="HAD-like"/>
    <property type="match status" value="1"/>
</dbReference>
<protein>
    <submittedName>
        <fullName evidence="5">HAD-superfamily hydrolase, subfamily IA, variant 3</fullName>
    </submittedName>
</protein>
<keyword evidence="4" id="KW-0460">Magnesium</keyword>
<dbReference type="SFLD" id="SFLDG01129">
    <property type="entry name" value="C1.5:_HAD__Beta-PGM__Phosphata"/>
    <property type="match status" value="1"/>
</dbReference>
<dbReference type="Gene3D" id="3.40.50.1000">
    <property type="entry name" value="HAD superfamily/HAD-like"/>
    <property type="match status" value="1"/>
</dbReference>
<dbReference type="SFLD" id="SFLDS00003">
    <property type="entry name" value="Haloacid_Dehalogenase"/>
    <property type="match status" value="1"/>
</dbReference>